<dbReference type="EMBL" id="JARQZJ010000060">
    <property type="protein sequence ID" value="KAK9878787.1"/>
    <property type="molecule type" value="Genomic_DNA"/>
</dbReference>
<sequence>MVNFLSSSPNKLTNNDQRHTKAVYHKDHIKLHYLFDKQDWNTVLSADDADLAVGNFTSIINSILDSVTERKTIKYCKTSKIKPCITPGIICSIKHRDKMKKQLGFNSSNENYEKYRNYRNSLNSLINKCKYKYYNSKIENNKNDLKKNYKVVNELSVKTNSEKNDNFKIKNNDTTFNNTKDMAEYCNNYFVNNGLNLAKKIITPKHKFRMQFTSNTSMFIKPVDENEIIKKINSLKSNSSKGINDNDPKIIKQYHLYLLKPLAHIINLIFKYGHVSSQFKVSVVTPVYKAGNRSSIENYRPISVINNFAIIFEKCLKDRLMKFLEKNKILSKRQFGFVRGRSSTDAILELTKMVVQNLDDGKKCLAVFDTIPHDSLLEILRAYGIRGVVLKIFESYMEERQQIFKIGDVLSEPLELKIGIPQGTVMGAIIFLVYINSLTNLVVDGGSLISYADDTAVVFVTDSWSRVKELAENGLTKVKIWLDSNRLTLNVDKTHYVAFSVTSANRPSFDSISVESTVIKEVTSTKYLGVTIDKNLKWDKHIERLVTNIRKLIPRFYIFR</sequence>
<name>A0AAW1U533_9CUCU</name>
<feature type="domain" description="Reverse transcriptase" evidence="1">
    <location>
        <begin position="268"/>
        <end position="532"/>
    </location>
</feature>
<dbReference type="Pfam" id="PF00078">
    <property type="entry name" value="RVT_1"/>
    <property type="match status" value="1"/>
</dbReference>
<dbReference type="PROSITE" id="PS50878">
    <property type="entry name" value="RT_POL"/>
    <property type="match status" value="1"/>
</dbReference>
<evidence type="ECO:0000313" key="3">
    <source>
        <dbReference type="Proteomes" id="UP001431783"/>
    </source>
</evidence>
<accession>A0AAW1U533</accession>
<gene>
    <name evidence="2" type="ORF">WA026_023852</name>
</gene>
<proteinExistence type="predicted"/>
<evidence type="ECO:0000313" key="2">
    <source>
        <dbReference type="EMBL" id="KAK9878787.1"/>
    </source>
</evidence>
<dbReference type="SUPFAM" id="SSF56672">
    <property type="entry name" value="DNA/RNA polymerases"/>
    <property type="match status" value="1"/>
</dbReference>
<reference evidence="2 3" key="1">
    <citation type="submission" date="2023-03" db="EMBL/GenBank/DDBJ databases">
        <title>Genome insight into feeding habits of ladybird beetles.</title>
        <authorList>
            <person name="Li H.-S."/>
            <person name="Huang Y.-H."/>
            <person name="Pang H."/>
        </authorList>
    </citation>
    <scope>NUCLEOTIDE SEQUENCE [LARGE SCALE GENOMIC DNA]</scope>
    <source>
        <strain evidence="2">SYSU_2023b</strain>
        <tissue evidence="2">Whole body</tissue>
    </source>
</reference>
<dbReference type="PANTHER" id="PTHR47510">
    <property type="entry name" value="REVERSE TRANSCRIPTASE DOMAIN-CONTAINING PROTEIN"/>
    <property type="match status" value="1"/>
</dbReference>
<dbReference type="Proteomes" id="UP001431783">
    <property type="component" value="Unassembled WGS sequence"/>
</dbReference>
<dbReference type="GO" id="GO:0071897">
    <property type="term" value="P:DNA biosynthetic process"/>
    <property type="evidence" value="ECO:0007669"/>
    <property type="project" value="UniProtKB-ARBA"/>
</dbReference>
<evidence type="ECO:0000259" key="1">
    <source>
        <dbReference type="PROSITE" id="PS50878"/>
    </source>
</evidence>
<dbReference type="InterPro" id="IPR043502">
    <property type="entry name" value="DNA/RNA_pol_sf"/>
</dbReference>
<keyword evidence="3" id="KW-1185">Reference proteome</keyword>
<protein>
    <recommendedName>
        <fullName evidence="1">Reverse transcriptase domain-containing protein</fullName>
    </recommendedName>
</protein>
<dbReference type="CDD" id="cd01650">
    <property type="entry name" value="RT_nLTR_like"/>
    <property type="match status" value="1"/>
</dbReference>
<organism evidence="2 3">
    <name type="scientific">Henosepilachna vigintioctopunctata</name>
    <dbReference type="NCBI Taxonomy" id="420089"/>
    <lineage>
        <taxon>Eukaryota</taxon>
        <taxon>Metazoa</taxon>
        <taxon>Ecdysozoa</taxon>
        <taxon>Arthropoda</taxon>
        <taxon>Hexapoda</taxon>
        <taxon>Insecta</taxon>
        <taxon>Pterygota</taxon>
        <taxon>Neoptera</taxon>
        <taxon>Endopterygota</taxon>
        <taxon>Coleoptera</taxon>
        <taxon>Polyphaga</taxon>
        <taxon>Cucujiformia</taxon>
        <taxon>Coccinelloidea</taxon>
        <taxon>Coccinellidae</taxon>
        <taxon>Epilachninae</taxon>
        <taxon>Epilachnini</taxon>
        <taxon>Henosepilachna</taxon>
    </lineage>
</organism>
<dbReference type="PANTHER" id="PTHR47510:SF3">
    <property type="entry name" value="ENDO_EXONUCLEASE_PHOSPHATASE DOMAIN-CONTAINING PROTEIN"/>
    <property type="match status" value="1"/>
</dbReference>
<dbReference type="AlphaFoldDB" id="A0AAW1U533"/>
<comment type="caution">
    <text evidence="2">The sequence shown here is derived from an EMBL/GenBank/DDBJ whole genome shotgun (WGS) entry which is preliminary data.</text>
</comment>
<dbReference type="InterPro" id="IPR000477">
    <property type="entry name" value="RT_dom"/>
</dbReference>